<feature type="compositionally biased region" description="Polar residues" evidence="1">
    <location>
        <begin position="1"/>
        <end position="17"/>
    </location>
</feature>
<dbReference type="EMBL" id="ML993587">
    <property type="protein sequence ID" value="KAF2169530.1"/>
    <property type="molecule type" value="Genomic_DNA"/>
</dbReference>
<feature type="region of interest" description="Disordered" evidence="1">
    <location>
        <begin position="1"/>
        <end position="24"/>
    </location>
</feature>
<gene>
    <name evidence="2" type="ORF">M409DRAFT_19943</name>
</gene>
<evidence type="ECO:0000256" key="1">
    <source>
        <dbReference type="SAM" id="MobiDB-lite"/>
    </source>
</evidence>
<evidence type="ECO:0000313" key="3">
    <source>
        <dbReference type="Proteomes" id="UP000799537"/>
    </source>
</evidence>
<keyword evidence="3" id="KW-1185">Reference proteome</keyword>
<dbReference type="RefSeq" id="XP_033670419.1">
    <property type="nucleotide sequence ID" value="XM_033805159.1"/>
</dbReference>
<evidence type="ECO:0000313" key="2">
    <source>
        <dbReference type="EMBL" id="KAF2169530.1"/>
    </source>
</evidence>
<dbReference type="OrthoDB" id="3363286at2759"/>
<sequence>MYTGRHQSLKASTTASNGLHPPSRRLYAWKTNPAYEAEAQPTVISEDGSKTLRTRKYGNKSLPLPPIMDPIAIAGKQRHKQMKERVVKREDDLSEFEQKLRLNPFAHALATDIRQCRLTQALLPSHFLVPFAADIPAPDEQRKPSLVPALRSKVQGKSYIIGTREALENVSDKKSRWQVMLNEQVKACAVAAMGKQLTHKDWSWDVDTPEMVLQQLREKAVESLKGCLGRQEGEDLLVQLSGDGPVERNDLACILTSTGIAPARESTTVKSVPVYNLDTLLDPEQLEHFMQTSTRKGLVRHKRTVFTVTALEKLRNYVRGNEKDHFS</sequence>
<accession>A0A6A6CTP2</accession>
<protein>
    <submittedName>
        <fullName evidence="2">Uncharacterized protein</fullName>
    </submittedName>
</protein>
<name>A0A6A6CTP2_ZASCE</name>
<dbReference type="AlphaFoldDB" id="A0A6A6CTP2"/>
<organism evidence="2 3">
    <name type="scientific">Zasmidium cellare ATCC 36951</name>
    <dbReference type="NCBI Taxonomy" id="1080233"/>
    <lineage>
        <taxon>Eukaryota</taxon>
        <taxon>Fungi</taxon>
        <taxon>Dikarya</taxon>
        <taxon>Ascomycota</taxon>
        <taxon>Pezizomycotina</taxon>
        <taxon>Dothideomycetes</taxon>
        <taxon>Dothideomycetidae</taxon>
        <taxon>Mycosphaerellales</taxon>
        <taxon>Mycosphaerellaceae</taxon>
        <taxon>Zasmidium</taxon>
    </lineage>
</organism>
<dbReference type="Proteomes" id="UP000799537">
    <property type="component" value="Unassembled WGS sequence"/>
</dbReference>
<proteinExistence type="predicted"/>
<dbReference type="GeneID" id="54558431"/>
<reference evidence="2" key="1">
    <citation type="journal article" date="2020" name="Stud. Mycol.">
        <title>101 Dothideomycetes genomes: a test case for predicting lifestyles and emergence of pathogens.</title>
        <authorList>
            <person name="Haridas S."/>
            <person name="Albert R."/>
            <person name="Binder M."/>
            <person name="Bloem J."/>
            <person name="Labutti K."/>
            <person name="Salamov A."/>
            <person name="Andreopoulos B."/>
            <person name="Baker S."/>
            <person name="Barry K."/>
            <person name="Bills G."/>
            <person name="Bluhm B."/>
            <person name="Cannon C."/>
            <person name="Castanera R."/>
            <person name="Culley D."/>
            <person name="Daum C."/>
            <person name="Ezra D."/>
            <person name="Gonzalez J."/>
            <person name="Henrissat B."/>
            <person name="Kuo A."/>
            <person name="Liang C."/>
            <person name="Lipzen A."/>
            <person name="Lutzoni F."/>
            <person name="Magnuson J."/>
            <person name="Mondo S."/>
            <person name="Nolan M."/>
            <person name="Ohm R."/>
            <person name="Pangilinan J."/>
            <person name="Park H.-J."/>
            <person name="Ramirez L."/>
            <person name="Alfaro M."/>
            <person name="Sun H."/>
            <person name="Tritt A."/>
            <person name="Yoshinaga Y."/>
            <person name="Zwiers L.-H."/>
            <person name="Turgeon B."/>
            <person name="Goodwin S."/>
            <person name="Spatafora J."/>
            <person name="Crous P."/>
            <person name="Grigoriev I."/>
        </authorList>
    </citation>
    <scope>NUCLEOTIDE SEQUENCE</scope>
    <source>
        <strain evidence="2">ATCC 36951</strain>
    </source>
</reference>